<dbReference type="EMBL" id="JBHSCR010000036">
    <property type="protein sequence ID" value="MFC4349879.1"/>
    <property type="molecule type" value="Genomic_DNA"/>
</dbReference>
<feature type="chain" id="PRO_5047067535" evidence="1">
    <location>
        <begin position="21"/>
        <end position="512"/>
    </location>
</feature>
<evidence type="ECO:0000256" key="1">
    <source>
        <dbReference type="SAM" id="SignalP"/>
    </source>
</evidence>
<gene>
    <name evidence="3" type="ORF">ACFO5Q_18665</name>
</gene>
<sequence>MTIRALSAAFILSTSIAAPASGQIGPSPLSAPDGSVMAAWTQITGNGSKQGDLTGLVRVALAGTGGQTACDSYSLQVFGDATAPIPALKARQNDVPSKFPVTVCEAPVDPKWNTIALTTGGKKAPLWLPDGAAGPYVSFPTLHAVGRRNGGQIQMVTVGDTGCRDNSQQSCTSSATWPFGTLSDAAAAQTPDFVLHVGDYRYSHKGHSDSWKYWYEEFFYPARNLLLTSPWVMVRGNHEACGYDNPTPVDAPWGTGWFYFLQHHDAANSLSCPADSTESTPDPTAYQPPWYFDVGVIGGGTLRAPHRIIVMDSSTDTPSSKQVANFTTMLGDTAATNSAWWTGHRPIWGINPYSPVSALEANLEQDLTAALKSFSQGTPCWADSNLPCSLRTMIAGHIHNLERVLFFGTGSKSQSWIRPMQYVSGNSGVVLTPPMQASPCAFKVPQYSPSTFGPNLAATVDWQNAFGFTLWERDPLTQELSGWKETRYLLDGGTVVPSSPPSITGTVTSPTC</sequence>
<dbReference type="SUPFAM" id="SSF56300">
    <property type="entry name" value="Metallo-dependent phosphatases"/>
    <property type="match status" value="1"/>
</dbReference>
<dbReference type="RefSeq" id="WP_082719708.1">
    <property type="nucleotide sequence ID" value="NZ_JBHSCR010000036.1"/>
</dbReference>
<comment type="caution">
    <text evidence="3">The sequence shown here is derived from an EMBL/GenBank/DDBJ whole genome shotgun (WGS) entry which is preliminary data.</text>
</comment>
<dbReference type="Proteomes" id="UP001595776">
    <property type="component" value="Unassembled WGS sequence"/>
</dbReference>
<organism evidence="3 4">
    <name type="scientific">Kordiimonas lipolytica</name>
    <dbReference type="NCBI Taxonomy" id="1662421"/>
    <lineage>
        <taxon>Bacteria</taxon>
        <taxon>Pseudomonadati</taxon>
        <taxon>Pseudomonadota</taxon>
        <taxon>Alphaproteobacteria</taxon>
        <taxon>Kordiimonadales</taxon>
        <taxon>Kordiimonadaceae</taxon>
        <taxon>Kordiimonas</taxon>
    </lineage>
</organism>
<dbReference type="InterPro" id="IPR004843">
    <property type="entry name" value="Calcineurin-like_PHP"/>
</dbReference>
<protein>
    <submittedName>
        <fullName evidence="3">Metallophosphoesterase</fullName>
    </submittedName>
</protein>
<feature type="signal peptide" evidence="1">
    <location>
        <begin position="1"/>
        <end position="20"/>
    </location>
</feature>
<dbReference type="Gene3D" id="3.60.21.10">
    <property type="match status" value="1"/>
</dbReference>
<reference evidence="4" key="1">
    <citation type="journal article" date="2019" name="Int. J. Syst. Evol. Microbiol.">
        <title>The Global Catalogue of Microorganisms (GCM) 10K type strain sequencing project: providing services to taxonomists for standard genome sequencing and annotation.</title>
        <authorList>
            <consortium name="The Broad Institute Genomics Platform"/>
            <consortium name="The Broad Institute Genome Sequencing Center for Infectious Disease"/>
            <person name="Wu L."/>
            <person name="Ma J."/>
        </authorList>
    </citation>
    <scope>NUCLEOTIDE SEQUENCE [LARGE SCALE GENOMIC DNA]</scope>
    <source>
        <strain evidence="4">CGMCC 1.15304</strain>
    </source>
</reference>
<keyword evidence="4" id="KW-1185">Reference proteome</keyword>
<name>A0ABV8UHB4_9PROT</name>
<evidence type="ECO:0000313" key="4">
    <source>
        <dbReference type="Proteomes" id="UP001595776"/>
    </source>
</evidence>
<dbReference type="InterPro" id="IPR029052">
    <property type="entry name" value="Metallo-depent_PP-like"/>
</dbReference>
<dbReference type="Pfam" id="PF00149">
    <property type="entry name" value="Metallophos"/>
    <property type="match status" value="1"/>
</dbReference>
<keyword evidence="1" id="KW-0732">Signal</keyword>
<evidence type="ECO:0000259" key="2">
    <source>
        <dbReference type="Pfam" id="PF00149"/>
    </source>
</evidence>
<accession>A0ABV8UHB4</accession>
<feature type="domain" description="Calcineurin-like phosphoesterase" evidence="2">
    <location>
        <begin position="184"/>
        <end position="259"/>
    </location>
</feature>
<proteinExistence type="predicted"/>
<evidence type="ECO:0000313" key="3">
    <source>
        <dbReference type="EMBL" id="MFC4349879.1"/>
    </source>
</evidence>